<evidence type="ECO:0000256" key="6">
    <source>
        <dbReference type="HAMAP-Rule" id="MF_00735"/>
    </source>
</evidence>
<dbReference type="PANTHER" id="PTHR43648">
    <property type="entry name" value="ELECTRON TRANSFER FLAVOPROTEIN BETA SUBUNIT LYSINE METHYLTRANSFERASE"/>
    <property type="match status" value="1"/>
</dbReference>
<dbReference type="CDD" id="cd02440">
    <property type="entry name" value="AdoMet_MTases"/>
    <property type="match status" value="1"/>
</dbReference>
<comment type="caution">
    <text evidence="7">The sequence shown here is derived from an EMBL/GenBank/DDBJ whole genome shotgun (WGS) entry which is preliminary data.</text>
</comment>
<evidence type="ECO:0000256" key="2">
    <source>
        <dbReference type="ARBA" id="ARBA00022490"/>
    </source>
</evidence>
<dbReference type="InterPro" id="IPR029063">
    <property type="entry name" value="SAM-dependent_MTases_sf"/>
</dbReference>
<dbReference type="GO" id="GO:0032259">
    <property type="term" value="P:methylation"/>
    <property type="evidence" value="ECO:0007669"/>
    <property type="project" value="UniProtKB-KW"/>
</dbReference>
<feature type="binding site" evidence="6">
    <location>
        <position position="234"/>
    </location>
    <ligand>
        <name>S-adenosyl-L-methionine</name>
        <dbReference type="ChEBI" id="CHEBI:59789"/>
    </ligand>
</feature>
<dbReference type="AlphaFoldDB" id="A0A1A0DCR6"/>
<dbReference type="RefSeq" id="WP_003628656.1">
    <property type="nucleotide sequence ID" value="NZ_LYUD01000099.1"/>
</dbReference>
<feature type="binding site" evidence="6">
    <location>
        <position position="187"/>
    </location>
    <ligand>
        <name>S-adenosyl-L-methionine</name>
        <dbReference type="ChEBI" id="CHEBI:59789"/>
    </ligand>
</feature>
<dbReference type="PATRIC" id="fig|438.15.peg.1642"/>
<dbReference type="InterPro" id="IPR050078">
    <property type="entry name" value="Ribosomal_L11_MeTrfase_PrmA"/>
</dbReference>
<reference evidence="7 8" key="1">
    <citation type="submission" date="2016-05" db="EMBL/GenBank/DDBJ databases">
        <title>Genome sequencing of Acetobacter pasteurianus strain SRCM100623.</title>
        <authorList>
            <person name="Song Y.R."/>
        </authorList>
    </citation>
    <scope>NUCLEOTIDE SEQUENCE [LARGE SCALE GENOMIC DNA]</scope>
    <source>
        <strain evidence="7 8">SRCM100623</strain>
    </source>
</reference>
<feature type="binding site" evidence="6">
    <location>
        <position position="165"/>
    </location>
    <ligand>
        <name>S-adenosyl-L-methionine</name>
        <dbReference type="ChEBI" id="CHEBI:59789"/>
    </ligand>
</feature>
<evidence type="ECO:0000256" key="3">
    <source>
        <dbReference type="ARBA" id="ARBA00022603"/>
    </source>
</evidence>
<dbReference type="OrthoDB" id="9785995at2"/>
<dbReference type="PANTHER" id="PTHR43648:SF1">
    <property type="entry name" value="ELECTRON TRANSFER FLAVOPROTEIN BETA SUBUNIT LYSINE METHYLTRANSFERASE"/>
    <property type="match status" value="1"/>
</dbReference>
<protein>
    <recommendedName>
        <fullName evidence="6">Ribosomal protein L11 methyltransferase</fullName>
        <shortName evidence="6">L11 Mtase</shortName>
        <ecNumber evidence="6">2.1.1.-</ecNumber>
    </recommendedName>
</protein>
<dbReference type="GO" id="GO:0008276">
    <property type="term" value="F:protein methyltransferase activity"/>
    <property type="evidence" value="ECO:0007669"/>
    <property type="project" value="UniProtKB-UniRule"/>
</dbReference>
<evidence type="ECO:0000256" key="1">
    <source>
        <dbReference type="ARBA" id="ARBA00009741"/>
    </source>
</evidence>
<dbReference type="GO" id="GO:0005737">
    <property type="term" value="C:cytoplasm"/>
    <property type="evidence" value="ECO:0007669"/>
    <property type="project" value="UniProtKB-SubCell"/>
</dbReference>
<comment type="subcellular location">
    <subcellularLocation>
        <location evidence="6">Cytoplasm</location>
    </subcellularLocation>
</comment>
<keyword evidence="4 6" id="KW-0808">Transferase</keyword>
<dbReference type="GO" id="GO:0005840">
    <property type="term" value="C:ribosome"/>
    <property type="evidence" value="ECO:0007669"/>
    <property type="project" value="UniProtKB-KW"/>
</dbReference>
<sequence>MAPPTRRHATSLETISVTVPEAAVEAYENAIGSVCATVGIFEANPEGTQWRVEGVKDTGHREDELAAALVLAELTTGVSAPLERASTEAEGWLARTYEAFPEQEVGRRFVVRGTHLPDSKNATRIVLTLDAGVAFGSGEHGSTRGCLRALERVAYRHPRRILDLGCGTGILAMAAAALLHQKVLAVDIEPWSVRVAAQNTKRNQLNRAITCRLGNGWQTPAIWKAAPFDLVFANILARPLCLMAKDLARYLAPGGTVILAGLLRTQVRMVLAAHRRQGLVLEQELHEGEWATLILRRPVLPIRKTA</sequence>
<keyword evidence="7" id="KW-0687">Ribonucleoprotein</keyword>
<dbReference type="SUPFAM" id="SSF53335">
    <property type="entry name" value="S-adenosyl-L-methionine-dependent methyltransferases"/>
    <property type="match status" value="1"/>
</dbReference>
<name>A0A1A0DCR6_ACEPA</name>
<dbReference type="InterPro" id="IPR004498">
    <property type="entry name" value="Ribosomal_PrmA_MeTrfase"/>
</dbReference>
<evidence type="ECO:0000313" key="8">
    <source>
        <dbReference type="Proteomes" id="UP000093796"/>
    </source>
</evidence>
<dbReference type="EMBL" id="LYUD01000099">
    <property type="protein sequence ID" value="OAZ72914.1"/>
    <property type="molecule type" value="Genomic_DNA"/>
</dbReference>
<gene>
    <name evidence="6 7" type="primary">prmA</name>
    <name evidence="7" type="ORF">SRCM100623_01457</name>
</gene>
<keyword evidence="7" id="KW-0689">Ribosomal protein</keyword>
<comment type="function">
    <text evidence="6">Methylates ribosomal protein L11.</text>
</comment>
<keyword evidence="2 6" id="KW-0963">Cytoplasm</keyword>
<accession>A0A1A0DCR6</accession>
<dbReference type="Gene3D" id="3.40.50.150">
    <property type="entry name" value="Vaccinia Virus protein VP39"/>
    <property type="match status" value="1"/>
</dbReference>
<dbReference type="eggNOG" id="COG2264">
    <property type="taxonomic scope" value="Bacteria"/>
</dbReference>
<dbReference type="HAMAP" id="MF_00735">
    <property type="entry name" value="Methyltr_PrmA"/>
    <property type="match status" value="1"/>
</dbReference>
<feature type="binding site" evidence="6">
    <location>
        <position position="143"/>
    </location>
    <ligand>
        <name>S-adenosyl-L-methionine</name>
        <dbReference type="ChEBI" id="CHEBI:59789"/>
    </ligand>
</feature>
<proteinExistence type="inferred from homology"/>
<keyword evidence="5 6" id="KW-0949">S-adenosyl-L-methionine</keyword>
<dbReference type="EC" id="2.1.1.-" evidence="6"/>
<organism evidence="7 8">
    <name type="scientific">Acetobacter pasteurianus</name>
    <name type="common">Acetobacter turbidans</name>
    <dbReference type="NCBI Taxonomy" id="438"/>
    <lineage>
        <taxon>Bacteria</taxon>
        <taxon>Pseudomonadati</taxon>
        <taxon>Pseudomonadota</taxon>
        <taxon>Alphaproteobacteria</taxon>
        <taxon>Acetobacterales</taxon>
        <taxon>Acetobacteraceae</taxon>
        <taxon>Acetobacter</taxon>
    </lineage>
</organism>
<dbReference type="Proteomes" id="UP000093796">
    <property type="component" value="Unassembled WGS sequence"/>
</dbReference>
<dbReference type="Pfam" id="PF06325">
    <property type="entry name" value="PrmA"/>
    <property type="match status" value="1"/>
</dbReference>
<comment type="similarity">
    <text evidence="1 6">Belongs to the methyltransferase superfamily. PrmA family.</text>
</comment>
<evidence type="ECO:0000256" key="4">
    <source>
        <dbReference type="ARBA" id="ARBA00022679"/>
    </source>
</evidence>
<comment type="catalytic activity">
    <reaction evidence="6">
        <text>L-lysyl-[protein] + 3 S-adenosyl-L-methionine = N(6),N(6),N(6)-trimethyl-L-lysyl-[protein] + 3 S-adenosyl-L-homocysteine + 3 H(+)</text>
        <dbReference type="Rhea" id="RHEA:54192"/>
        <dbReference type="Rhea" id="RHEA-COMP:9752"/>
        <dbReference type="Rhea" id="RHEA-COMP:13826"/>
        <dbReference type="ChEBI" id="CHEBI:15378"/>
        <dbReference type="ChEBI" id="CHEBI:29969"/>
        <dbReference type="ChEBI" id="CHEBI:57856"/>
        <dbReference type="ChEBI" id="CHEBI:59789"/>
        <dbReference type="ChEBI" id="CHEBI:61961"/>
    </reaction>
</comment>
<keyword evidence="3 6" id="KW-0489">Methyltransferase</keyword>
<evidence type="ECO:0000313" key="7">
    <source>
        <dbReference type="EMBL" id="OAZ72914.1"/>
    </source>
</evidence>
<evidence type="ECO:0000256" key="5">
    <source>
        <dbReference type="ARBA" id="ARBA00022691"/>
    </source>
</evidence>